<dbReference type="PROSITE" id="PS00122">
    <property type="entry name" value="CARBOXYLESTERASE_B_1"/>
    <property type="match status" value="1"/>
</dbReference>
<dbReference type="InterPro" id="IPR029058">
    <property type="entry name" value="AB_hydrolase_fold"/>
</dbReference>
<evidence type="ECO:0000259" key="5">
    <source>
        <dbReference type="Pfam" id="PF00135"/>
    </source>
</evidence>
<keyword evidence="3 4" id="KW-0378">Hydrolase</keyword>
<dbReference type="OMA" id="HWTNENI"/>
<reference evidence="7" key="1">
    <citation type="submission" date="2012-12" db="EMBL/GenBank/DDBJ databases">
        <authorList>
            <person name="Hellsten U."/>
            <person name="Grimwood J."/>
            <person name="Chapman J.A."/>
            <person name="Shapiro H."/>
            <person name="Aerts A."/>
            <person name="Otillar R.P."/>
            <person name="Terry A.Y."/>
            <person name="Boore J.L."/>
            <person name="Simakov O."/>
            <person name="Marletaz F."/>
            <person name="Cho S.-J."/>
            <person name="Edsinger-Gonzales E."/>
            <person name="Havlak P."/>
            <person name="Kuo D.-H."/>
            <person name="Larsson T."/>
            <person name="Lv J."/>
            <person name="Arendt D."/>
            <person name="Savage R."/>
            <person name="Osoegawa K."/>
            <person name="de Jong P."/>
            <person name="Lindberg D.R."/>
            <person name="Seaver E.C."/>
            <person name="Weisblat D.A."/>
            <person name="Putnam N.H."/>
            <person name="Grigoriev I.V."/>
            <person name="Rokhsar D.S."/>
        </authorList>
    </citation>
    <scope>NUCLEOTIDE SEQUENCE</scope>
    <source>
        <strain evidence="7">I ESC-2004</strain>
    </source>
</reference>
<sequence length="542" mass="60872">HVFYGIPYAASPLGDYRFRSPRSVTTWSGVRDASKPGPACIQDEKDYPAMHFMGAPPYNKWKLSEDCLTLDVYTRSTTGKRPVIVYIHGGALQAGQMNEYDFRAYSSVRDIVVVPIQYRLGALGWASMEDEHMPANLGFQDQVMALKWVQQNIHHFGGDPNQVTIIGQSAGGWSITMHIISPMSKGLFKRAIAQSGSIIRASSFSPNVLVSSMGTCMSLFMQEFSGCPSNDSRAMAECFRKLPVERFAASESEPCKQKLLATADGVYLPDDPEKLLRTGQYNKDIDVIMGTMSTEGYWLSATRIPPLVAEDTSLERVQGYFLHEITRRYPRLPLYVRQAAVAAAVVAYVRDTRTNGLIKAATEFFGDSFLLWPTYATALDFSKTLEGKTYFYQIRHRPSISNHPDFIGSDHCDDLVLMLGTQFTNGFGVIPLTISDEDRIVADAIFNAWSNFAIHGNPNSEGLAQWPQFDSVHQQFMVFDVESHAEMNFQSTRMNFWTHTLPQLAKSKVADIIRGIFQIDNILLLDYNTYTYKTKYDLSQGL</sequence>
<feature type="domain" description="Carboxylesterase type B" evidence="5">
    <location>
        <begin position="1"/>
        <end position="497"/>
    </location>
</feature>
<dbReference type="InterPro" id="IPR002018">
    <property type="entry name" value="CarbesteraseB"/>
</dbReference>
<proteinExistence type="inferred from homology"/>
<dbReference type="GO" id="GO:0019695">
    <property type="term" value="P:choline metabolic process"/>
    <property type="evidence" value="ECO:0007669"/>
    <property type="project" value="TreeGrafter"/>
</dbReference>
<dbReference type="GO" id="GO:0006581">
    <property type="term" value="P:acetylcholine catabolic process"/>
    <property type="evidence" value="ECO:0007669"/>
    <property type="project" value="TreeGrafter"/>
</dbReference>
<dbReference type="SUPFAM" id="SSF53474">
    <property type="entry name" value="alpha/beta-Hydrolases"/>
    <property type="match status" value="1"/>
</dbReference>
<reference evidence="7" key="2">
    <citation type="journal article" date="2013" name="Nature">
        <title>Insights into bilaterian evolution from three spiralian genomes.</title>
        <authorList>
            <person name="Simakov O."/>
            <person name="Marletaz F."/>
            <person name="Cho S.J."/>
            <person name="Edsinger-Gonzales E."/>
            <person name="Havlak P."/>
            <person name="Hellsten U."/>
            <person name="Kuo D.H."/>
            <person name="Larsson T."/>
            <person name="Lv J."/>
            <person name="Arendt D."/>
            <person name="Savage R."/>
            <person name="Osoegawa K."/>
            <person name="de Jong P."/>
            <person name="Grimwood J."/>
            <person name="Chapman J.A."/>
            <person name="Shapiro H."/>
            <person name="Aerts A."/>
            <person name="Otillar R.P."/>
            <person name="Terry A.Y."/>
            <person name="Boore J.L."/>
            <person name="Grigoriev I.V."/>
            <person name="Lindberg D.R."/>
            <person name="Seaver E.C."/>
            <person name="Weisblat D.A."/>
            <person name="Putnam N.H."/>
            <person name="Rokhsar D.S."/>
        </authorList>
    </citation>
    <scope>NUCLEOTIDE SEQUENCE</scope>
    <source>
        <strain evidence="7">I ESC-2004</strain>
    </source>
</reference>
<evidence type="ECO:0000256" key="1">
    <source>
        <dbReference type="ARBA" id="ARBA00005964"/>
    </source>
</evidence>
<evidence type="ECO:0000256" key="2">
    <source>
        <dbReference type="ARBA" id="ARBA00022487"/>
    </source>
</evidence>
<dbReference type="PANTHER" id="PTHR43918">
    <property type="entry name" value="ACETYLCHOLINESTERASE"/>
    <property type="match status" value="1"/>
</dbReference>
<dbReference type="EMBL" id="AMQN01000160">
    <property type="status" value="NOT_ANNOTATED_CDS"/>
    <property type="molecule type" value="Genomic_DNA"/>
</dbReference>
<dbReference type="Pfam" id="PF00135">
    <property type="entry name" value="COesterase"/>
    <property type="match status" value="1"/>
</dbReference>
<evidence type="ECO:0000256" key="4">
    <source>
        <dbReference type="RuleBase" id="RU361235"/>
    </source>
</evidence>
<dbReference type="Proteomes" id="UP000014760">
    <property type="component" value="Unassembled WGS sequence"/>
</dbReference>
<dbReference type="EnsemblMetazoa" id="CapteT111930">
    <property type="protein sequence ID" value="CapteP111930"/>
    <property type="gene ID" value="CapteG111930"/>
</dbReference>
<evidence type="ECO:0000313" key="6">
    <source>
        <dbReference type="EnsemblMetazoa" id="CapteP111930"/>
    </source>
</evidence>
<reference evidence="6" key="3">
    <citation type="submission" date="2015-06" db="UniProtKB">
        <authorList>
            <consortium name="EnsemblMetazoa"/>
        </authorList>
    </citation>
    <scope>IDENTIFICATION</scope>
</reference>
<accession>X1YV75</accession>
<dbReference type="PANTHER" id="PTHR43918:SF4">
    <property type="entry name" value="CARBOXYLIC ESTER HYDROLASE"/>
    <property type="match status" value="1"/>
</dbReference>
<dbReference type="Gene3D" id="3.40.50.1820">
    <property type="entry name" value="alpha/beta hydrolase"/>
    <property type="match status" value="1"/>
</dbReference>
<name>X1YV75_CAPTE</name>
<dbReference type="GO" id="GO:0003990">
    <property type="term" value="F:acetylcholinesterase activity"/>
    <property type="evidence" value="ECO:0007669"/>
    <property type="project" value="TreeGrafter"/>
</dbReference>
<dbReference type="OrthoDB" id="3200163at2759"/>
<dbReference type="GO" id="GO:0005886">
    <property type="term" value="C:plasma membrane"/>
    <property type="evidence" value="ECO:0007669"/>
    <property type="project" value="TreeGrafter"/>
</dbReference>
<keyword evidence="7" id="KW-1185">Reference proteome</keyword>
<dbReference type="HOGENOM" id="CLU_006586_13_0_1"/>
<keyword evidence="2" id="KW-0719">Serine esterase</keyword>
<protein>
    <recommendedName>
        <fullName evidence="4">Carboxylic ester hydrolase</fullName>
        <ecNumber evidence="4">3.1.1.-</ecNumber>
    </recommendedName>
</protein>
<dbReference type="AlphaFoldDB" id="X1YV75"/>
<dbReference type="EC" id="3.1.1.-" evidence="4"/>
<dbReference type="InterPro" id="IPR019826">
    <property type="entry name" value="Carboxylesterase_B_AS"/>
</dbReference>
<dbReference type="PROSITE" id="PS00941">
    <property type="entry name" value="CARBOXYLESTERASE_B_2"/>
    <property type="match status" value="1"/>
</dbReference>
<comment type="similarity">
    <text evidence="1 4">Belongs to the type-B carboxylesterase/lipase family.</text>
</comment>
<evidence type="ECO:0000256" key="3">
    <source>
        <dbReference type="ARBA" id="ARBA00022801"/>
    </source>
</evidence>
<dbReference type="InterPro" id="IPR019819">
    <property type="entry name" value="Carboxylesterase_B_CS"/>
</dbReference>
<dbReference type="ESTHER" id="capte-x1yv75">
    <property type="family name" value="Carb_B_Annelida"/>
</dbReference>
<evidence type="ECO:0000313" key="7">
    <source>
        <dbReference type="Proteomes" id="UP000014760"/>
    </source>
</evidence>
<organism evidence="6 7">
    <name type="scientific">Capitella teleta</name>
    <name type="common">Polychaete worm</name>
    <dbReference type="NCBI Taxonomy" id="283909"/>
    <lineage>
        <taxon>Eukaryota</taxon>
        <taxon>Metazoa</taxon>
        <taxon>Spiralia</taxon>
        <taxon>Lophotrochozoa</taxon>
        <taxon>Annelida</taxon>
        <taxon>Polychaeta</taxon>
        <taxon>Sedentaria</taxon>
        <taxon>Scolecida</taxon>
        <taxon>Capitellidae</taxon>
        <taxon>Capitella</taxon>
    </lineage>
</organism>
<dbReference type="GO" id="GO:0005615">
    <property type="term" value="C:extracellular space"/>
    <property type="evidence" value="ECO:0007669"/>
    <property type="project" value="TreeGrafter"/>
</dbReference>
<dbReference type="InterPro" id="IPR050654">
    <property type="entry name" value="AChE-related_enzymes"/>
</dbReference>